<evidence type="ECO:0000256" key="1">
    <source>
        <dbReference type="SAM" id="SignalP"/>
    </source>
</evidence>
<keyword evidence="3" id="KW-1185">Reference proteome</keyword>
<comment type="caution">
    <text evidence="2">The sequence shown here is derived from an EMBL/GenBank/DDBJ whole genome shotgun (WGS) entry which is preliminary data.</text>
</comment>
<dbReference type="OrthoDB" id="581140at2"/>
<evidence type="ECO:0000313" key="2">
    <source>
        <dbReference type="EMBL" id="TLD72324.1"/>
    </source>
</evidence>
<proteinExistence type="predicted"/>
<dbReference type="Pfam" id="PF12006">
    <property type="entry name" value="DUF3500"/>
    <property type="match status" value="1"/>
</dbReference>
<dbReference type="EMBL" id="VAUV01000002">
    <property type="protein sequence ID" value="TLD72324.1"/>
    <property type="molecule type" value="Genomic_DNA"/>
</dbReference>
<dbReference type="AlphaFoldDB" id="A0A5R8KJ31"/>
<dbReference type="Proteomes" id="UP000306196">
    <property type="component" value="Unassembled WGS sequence"/>
</dbReference>
<sequence length="348" mass="40050">MPRFALLLFLASLTTTVFAHEKVADDMARAANTFTASLNAEQKTKTLFPFESEERVNWHFVPRERKGLSFRDMTEAQQKLAHTLINTGLSAQGYRRVNDIISLEDLLFEIESATRTDPKDKASVRERRNPAKYHLSIFGEPSMKSIWGWRFEGHHLSLNYTIKNGHLLRTAPHFFGSNPAEIRQGPRAGLRVLAEEEDHGRTLAASLNDQQWKQALVSEKAYPDILTGNSRKAKTLEPLGLSTADFSESQTTYLQQLVRTHLFRMRPEVAEDRWKEILTEGPLHFAWAGSRKPNEPHYYRVQGKSFLLEYDNTQNNANHIHTVWRDFNGDFGDDLLRQHLEQDHGLKK</sequence>
<evidence type="ECO:0000313" key="3">
    <source>
        <dbReference type="Proteomes" id="UP000306196"/>
    </source>
</evidence>
<name>A0A5R8KJ31_9BACT</name>
<keyword evidence="1" id="KW-0732">Signal</keyword>
<organism evidence="2 3">
    <name type="scientific">Phragmitibacter flavus</name>
    <dbReference type="NCBI Taxonomy" id="2576071"/>
    <lineage>
        <taxon>Bacteria</taxon>
        <taxon>Pseudomonadati</taxon>
        <taxon>Verrucomicrobiota</taxon>
        <taxon>Verrucomicrobiia</taxon>
        <taxon>Verrucomicrobiales</taxon>
        <taxon>Verrucomicrobiaceae</taxon>
        <taxon>Phragmitibacter</taxon>
    </lineage>
</organism>
<gene>
    <name evidence="2" type="ORF">FEM03_02925</name>
</gene>
<accession>A0A5R8KJ31</accession>
<dbReference type="InterPro" id="IPR021889">
    <property type="entry name" value="DUF3500"/>
</dbReference>
<dbReference type="PANTHER" id="PTHR37489">
    <property type="entry name" value="DUF3500 DOMAIN-CONTAINING PROTEIN"/>
    <property type="match status" value="1"/>
</dbReference>
<reference evidence="2 3" key="1">
    <citation type="submission" date="2019-05" db="EMBL/GenBank/DDBJ databases">
        <title>Verrucobacter flavum gen. nov., sp. nov. a new member of the family Verrucomicrobiaceae.</title>
        <authorList>
            <person name="Szuroczki S."/>
            <person name="Abbaszade G."/>
            <person name="Szabo A."/>
            <person name="Felfoldi T."/>
            <person name="Schumann P."/>
            <person name="Boka K."/>
            <person name="Keki Z."/>
            <person name="Toumi M."/>
            <person name="Toth E."/>
        </authorList>
    </citation>
    <scope>NUCLEOTIDE SEQUENCE [LARGE SCALE GENOMIC DNA]</scope>
    <source>
        <strain evidence="2 3">MG-N-17</strain>
    </source>
</reference>
<protein>
    <submittedName>
        <fullName evidence="2">DUF3500 domain-containing protein</fullName>
    </submittedName>
</protein>
<dbReference type="PANTHER" id="PTHR37489:SF1">
    <property type="entry name" value="DUF3500 DOMAIN-CONTAINING PROTEIN"/>
    <property type="match status" value="1"/>
</dbReference>
<feature type="chain" id="PRO_5024288264" evidence="1">
    <location>
        <begin position="20"/>
        <end position="348"/>
    </location>
</feature>
<feature type="signal peptide" evidence="1">
    <location>
        <begin position="1"/>
        <end position="19"/>
    </location>
</feature>
<dbReference type="RefSeq" id="WP_138084680.1">
    <property type="nucleotide sequence ID" value="NZ_VAUV01000002.1"/>
</dbReference>